<feature type="region of interest" description="Disordered" evidence="2">
    <location>
        <begin position="192"/>
        <end position="215"/>
    </location>
</feature>
<comment type="subunit">
    <text evidence="1">Monomer and homodimer.</text>
</comment>
<keyword evidence="1" id="KW-0238">DNA-binding</keyword>
<dbReference type="OrthoDB" id="1421013at2759"/>
<keyword evidence="4" id="KW-1185">Reference proteome</keyword>
<sequence>MGGQRSEIGDSVIPVTVLDSLRESLSCVDELKGNIERFLLLAEPDVLAELTPLQRARAFLVMATSASALFSVRLSCSGIRTDEHPIRTELERLGLHEDKLRKYNDWNKAPLRPSLKLNPQAATRFIERSLPDLAPEQRKSLHDISRGKGDRTTSFMTSRAKKKTKYQSTEKPSVRAAAQEFLEKAARELFGSNDLSVKGPLQHLNSDNEYNEQMD</sequence>
<reference evidence="3 4" key="2">
    <citation type="journal article" date="2017" name="Nature">
        <title>The Apostasia genome and the evolution of orchids.</title>
        <authorList>
            <person name="Zhang G.Q."/>
            <person name="Liu K.W."/>
            <person name="Li Z."/>
            <person name="Lohaus R."/>
            <person name="Hsiao Y.Y."/>
            <person name="Niu S.C."/>
            <person name="Wang J.Y."/>
            <person name="Lin Y.C."/>
            <person name="Xu Q."/>
            <person name="Chen L.J."/>
            <person name="Yoshida K."/>
            <person name="Fujiwara S."/>
            <person name="Wang Z.W."/>
            <person name="Zhang Y.Q."/>
            <person name="Mitsuda N."/>
            <person name="Wang M."/>
            <person name="Liu G.H."/>
            <person name="Pecoraro L."/>
            <person name="Huang H.X."/>
            <person name="Xiao X.J."/>
            <person name="Lin M."/>
            <person name="Wu X.Y."/>
            <person name="Wu W.L."/>
            <person name="Chen Y.Y."/>
            <person name="Chang S.B."/>
            <person name="Sakamoto S."/>
            <person name="Ohme-Takagi M."/>
            <person name="Yagi M."/>
            <person name="Zeng S.J."/>
            <person name="Shen C.Y."/>
            <person name="Yeh C.M."/>
            <person name="Luo Y.B."/>
            <person name="Tsai W.C."/>
            <person name="Van de Peer Y."/>
            <person name="Liu Z.J."/>
        </authorList>
    </citation>
    <scope>NUCLEOTIDE SEQUENCE [LARGE SCALE GENOMIC DNA]</scope>
    <source>
        <tissue evidence="3">The whole plant</tissue>
    </source>
</reference>
<keyword evidence="1" id="KW-0698">rRNA processing</keyword>
<dbReference type="Proteomes" id="UP000233837">
    <property type="component" value="Unassembled WGS sequence"/>
</dbReference>
<dbReference type="InterPro" id="IPR011082">
    <property type="entry name" value="Exosome-assoc_fac/DNA_repair"/>
</dbReference>
<evidence type="ECO:0000256" key="1">
    <source>
        <dbReference type="RuleBase" id="RU368003"/>
    </source>
</evidence>
<evidence type="ECO:0000313" key="3">
    <source>
        <dbReference type="EMBL" id="PKU81565.1"/>
    </source>
</evidence>
<evidence type="ECO:0000256" key="2">
    <source>
        <dbReference type="SAM" id="MobiDB-lite"/>
    </source>
</evidence>
<gene>
    <name evidence="3" type="ORF">MA16_Dca007672</name>
</gene>
<dbReference type="GO" id="GO:0003677">
    <property type="term" value="F:DNA binding"/>
    <property type="evidence" value="ECO:0007669"/>
    <property type="project" value="UniProtKB-KW"/>
</dbReference>
<dbReference type="PANTHER" id="PTHR15341">
    <property type="entry name" value="SUN-COR STEROID HORMONE RECEPTOR CO-REPRESSOR"/>
    <property type="match status" value="1"/>
</dbReference>
<evidence type="ECO:0000313" key="4">
    <source>
        <dbReference type="Proteomes" id="UP000233837"/>
    </source>
</evidence>
<organism evidence="3 4">
    <name type="scientific">Dendrobium catenatum</name>
    <dbReference type="NCBI Taxonomy" id="906689"/>
    <lineage>
        <taxon>Eukaryota</taxon>
        <taxon>Viridiplantae</taxon>
        <taxon>Streptophyta</taxon>
        <taxon>Embryophyta</taxon>
        <taxon>Tracheophyta</taxon>
        <taxon>Spermatophyta</taxon>
        <taxon>Magnoliopsida</taxon>
        <taxon>Liliopsida</taxon>
        <taxon>Asparagales</taxon>
        <taxon>Orchidaceae</taxon>
        <taxon>Epidendroideae</taxon>
        <taxon>Malaxideae</taxon>
        <taxon>Dendrobiinae</taxon>
        <taxon>Dendrobium</taxon>
    </lineage>
</organism>
<dbReference type="PANTHER" id="PTHR15341:SF3">
    <property type="entry name" value="NUCLEAR NUCLEIC ACID-BINDING PROTEIN C1D"/>
    <property type="match status" value="1"/>
</dbReference>
<reference evidence="3 4" key="1">
    <citation type="journal article" date="2016" name="Sci. Rep.">
        <title>The Dendrobium catenatum Lindl. genome sequence provides insights into polysaccharide synthase, floral development and adaptive evolution.</title>
        <authorList>
            <person name="Zhang G.Q."/>
            <person name="Xu Q."/>
            <person name="Bian C."/>
            <person name="Tsai W.C."/>
            <person name="Yeh C.M."/>
            <person name="Liu K.W."/>
            <person name="Yoshida K."/>
            <person name="Zhang L.S."/>
            <person name="Chang S.B."/>
            <person name="Chen F."/>
            <person name="Shi Y."/>
            <person name="Su Y.Y."/>
            <person name="Zhang Y.Q."/>
            <person name="Chen L.J."/>
            <person name="Yin Y."/>
            <person name="Lin M."/>
            <person name="Huang H."/>
            <person name="Deng H."/>
            <person name="Wang Z.W."/>
            <person name="Zhu S.L."/>
            <person name="Zhao X."/>
            <person name="Deng C."/>
            <person name="Niu S.C."/>
            <person name="Huang J."/>
            <person name="Wang M."/>
            <person name="Liu G.H."/>
            <person name="Yang H.J."/>
            <person name="Xiao X.J."/>
            <person name="Hsiao Y.Y."/>
            <person name="Wu W.L."/>
            <person name="Chen Y.Y."/>
            <person name="Mitsuda N."/>
            <person name="Ohme-Takagi M."/>
            <person name="Luo Y.B."/>
            <person name="Van de Peer Y."/>
            <person name="Liu Z.J."/>
        </authorList>
    </citation>
    <scope>NUCLEOTIDE SEQUENCE [LARGE SCALE GENOMIC DNA]</scope>
    <source>
        <tissue evidence="3">The whole plant</tissue>
    </source>
</reference>
<protein>
    <recommendedName>
        <fullName evidence="1">Nuclear nucleic acid-binding protein C1D</fullName>
    </recommendedName>
</protein>
<comment type="similarity">
    <text evidence="1">Belongs to the C1D family.</text>
</comment>
<keyword evidence="1" id="KW-0694">RNA-binding</keyword>
<name>A0A2I0X0X4_9ASPA</name>
<dbReference type="GO" id="GO:0005737">
    <property type="term" value="C:cytoplasm"/>
    <property type="evidence" value="ECO:0007669"/>
    <property type="project" value="UniProtKB-SubCell"/>
</dbReference>
<dbReference type="EMBL" id="KZ502235">
    <property type="protein sequence ID" value="PKU81565.1"/>
    <property type="molecule type" value="Genomic_DNA"/>
</dbReference>
<feature type="region of interest" description="Disordered" evidence="2">
    <location>
        <begin position="136"/>
        <end position="174"/>
    </location>
</feature>
<proteinExistence type="inferred from homology"/>
<comment type="function">
    <text evidence="1">Plays a role in the recruitment of the exosome to pre-rRNA to mediate the 3'-5' end processing of the 5.8S rRNA.</text>
</comment>
<dbReference type="GO" id="GO:0000460">
    <property type="term" value="P:maturation of 5.8S rRNA"/>
    <property type="evidence" value="ECO:0007669"/>
    <property type="project" value="TreeGrafter"/>
</dbReference>
<comment type="subcellular location">
    <subcellularLocation>
        <location evidence="1">Cytoplasm</location>
    </subcellularLocation>
    <subcellularLocation>
        <location evidence="1">Nucleus</location>
        <location evidence="1">Nucleolus</location>
    </subcellularLocation>
    <subcellularLocation>
        <location evidence="1">Nucleus</location>
    </subcellularLocation>
</comment>
<dbReference type="GO" id="GO:0000178">
    <property type="term" value="C:exosome (RNase complex)"/>
    <property type="evidence" value="ECO:0007669"/>
    <property type="project" value="TreeGrafter"/>
</dbReference>
<accession>A0A2I0X0X4</accession>
<keyword evidence="1" id="KW-0539">Nucleus</keyword>
<feature type="compositionally biased region" description="Basic and acidic residues" evidence="2">
    <location>
        <begin position="136"/>
        <end position="151"/>
    </location>
</feature>
<keyword evidence="1" id="KW-0963">Cytoplasm</keyword>
<dbReference type="STRING" id="906689.A0A2I0X0X4"/>
<dbReference type="GO" id="GO:0003723">
    <property type="term" value="F:RNA binding"/>
    <property type="evidence" value="ECO:0007669"/>
    <property type="project" value="UniProtKB-UniRule"/>
</dbReference>
<dbReference type="GO" id="GO:0010468">
    <property type="term" value="P:regulation of gene expression"/>
    <property type="evidence" value="ECO:0007669"/>
    <property type="project" value="TreeGrafter"/>
</dbReference>
<dbReference type="AlphaFoldDB" id="A0A2I0X0X4"/>
<dbReference type="GO" id="GO:0005730">
    <property type="term" value="C:nucleolus"/>
    <property type="evidence" value="ECO:0007669"/>
    <property type="project" value="UniProtKB-SubCell"/>
</dbReference>